<comment type="subcellular location">
    <subcellularLocation>
        <location evidence="1">Cytoplasm</location>
    </subcellularLocation>
</comment>
<dbReference type="GO" id="GO:0005737">
    <property type="term" value="C:cytoplasm"/>
    <property type="evidence" value="ECO:0007669"/>
    <property type="project" value="UniProtKB-SubCell"/>
</dbReference>
<dbReference type="PANTHER" id="PTHR35971:SF5">
    <property type="entry name" value="OBSCURIN LIKE CYTOSKELETAL ADAPTOR 1"/>
    <property type="match status" value="1"/>
</dbReference>
<dbReference type="FunFam" id="2.60.40.10:FF:000707">
    <property type="entry name" value="Obscurin, cytoskeletal calmodulin and titin-interacting RhoGEF"/>
    <property type="match status" value="1"/>
</dbReference>
<organism evidence="7">
    <name type="scientific">Stegastes partitus</name>
    <name type="common">bicolor damselfish</name>
    <dbReference type="NCBI Taxonomy" id="144197"/>
    <lineage>
        <taxon>Eukaryota</taxon>
        <taxon>Metazoa</taxon>
        <taxon>Chordata</taxon>
        <taxon>Craniata</taxon>
        <taxon>Vertebrata</taxon>
        <taxon>Euteleostomi</taxon>
        <taxon>Actinopterygii</taxon>
        <taxon>Neopterygii</taxon>
        <taxon>Teleostei</taxon>
        <taxon>Neoteleostei</taxon>
        <taxon>Acanthomorphata</taxon>
        <taxon>Ovalentaria</taxon>
        <taxon>Pomacentridae</taxon>
        <taxon>Stegastes</taxon>
    </lineage>
</organism>
<dbReference type="SMART" id="SM00409">
    <property type="entry name" value="IG"/>
    <property type="match status" value="1"/>
</dbReference>
<dbReference type="InterPro" id="IPR007110">
    <property type="entry name" value="Ig-like_dom"/>
</dbReference>
<dbReference type="Pfam" id="PF07679">
    <property type="entry name" value="I-set"/>
    <property type="match status" value="1"/>
</dbReference>
<evidence type="ECO:0000256" key="2">
    <source>
        <dbReference type="ARBA" id="ARBA00022490"/>
    </source>
</evidence>
<feature type="domain" description="Ig-like" evidence="6">
    <location>
        <begin position="63"/>
        <end position="146"/>
    </location>
</feature>
<keyword evidence="2" id="KW-0963">Cytoplasm</keyword>
<protein>
    <recommendedName>
        <fullName evidence="6">Ig-like domain-containing protein</fullName>
    </recommendedName>
</protein>
<evidence type="ECO:0000256" key="3">
    <source>
        <dbReference type="ARBA" id="ARBA00022553"/>
    </source>
</evidence>
<dbReference type="AlphaFoldDB" id="A0A3B5BL81"/>
<dbReference type="InterPro" id="IPR052385">
    <property type="entry name" value="Obscurin/Obscurin-like_Reg"/>
</dbReference>
<accession>A0A3B5BL81</accession>
<evidence type="ECO:0000256" key="4">
    <source>
        <dbReference type="ARBA" id="ARBA00023157"/>
    </source>
</evidence>
<proteinExistence type="predicted"/>
<keyword evidence="3" id="KW-0597">Phosphoprotein</keyword>
<dbReference type="GeneTree" id="ENSGT00940000168428"/>
<name>A0A3B5BL81_9TELE</name>
<dbReference type="Gene3D" id="2.60.40.10">
    <property type="entry name" value="Immunoglobulins"/>
    <property type="match status" value="1"/>
</dbReference>
<evidence type="ECO:0000313" key="7">
    <source>
        <dbReference type="Ensembl" id="ENSSPAP00000028972.1"/>
    </source>
</evidence>
<feature type="compositionally biased region" description="Basic and acidic residues" evidence="5">
    <location>
        <begin position="153"/>
        <end position="165"/>
    </location>
</feature>
<evidence type="ECO:0000256" key="1">
    <source>
        <dbReference type="ARBA" id="ARBA00004496"/>
    </source>
</evidence>
<dbReference type="InterPro" id="IPR003599">
    <property type="entry name" value="Ig_sub"/>
</dbReference>
<dbReference type="STRING" id="144197.ENSSPAP00000028972"/>
<dbReference type="PROSITE" id="PS50835">
    <property type="entry name" value="IG_LIKE"/>
    <property type="match status" value="1"/>
</dbReference>
<dbReference type="SUPFAM" id="SSF48726">
    <property type="entry name" value="Immunoglobulin"/>
    <property type="match status" value="1"/>
</dbReference>
<feature type="region of interest" description="Disordered" evidence="5">
    <location>
        <begin position="150"/>
        <end position="185"/>
    </location>
</feature>
<dbReference type="PANTHER" id="PTHR35971">
    <property type="entry name" value="SI:DKEY-31G6.6"/>
    <property type="match status" value="1"/>
</dbReference>
<evidence type="ECO:0000256" key="5">
    <source>
        <dbReference type="SAM" id="MobiDB-lite"/>
    </source>
</evidence>
<dbReference type="InterPro" id="IPR036179">
    <property type="entry name" value="Ig-like_dom_sf"/>
</dbReference>
<reference evidence="7" key="1">
    <citation type="submission" date="2023-09" db="UniProtKB">
        <authorList>
            <consortium name="Ensembl"/>
        </authorList>
    </citation>
    <scope>IDENTIFICATION</scope>
</reference>
<dbReference type="InterPro" id="IPR013098">
    <property type="entry name" value="Ig_I-set"/>
</dbReference>
<dbReference type="InterPro" id="IPR013783">
    <property type="entry name" value="Ig-like_fold"/>
</dbReference>
<evidence type="ECO:0000259" key="6">
    <source>
        <dbReference type="PROSITE" id="PS50835"/>
    </source>
</evidence>
<dbReference type="Ensembl" id="ENSSPAT00000029439.1">
    <property type="protein sequence ID" value="ENSSPAP00000028972.1"/>
    <property type="gene ID" value="ENSSPAG00000021796.1"/>
</dbReference>
<keyword evidence="4" id="KW-1015">Disulfide bond</keyword>
<sequence>RLLHVSGRRCRNYCSREPAFTLIQLGFDDQRLARDIPSVYKSFLSASVSNYILVYPVCIELTPFFSQELQGVEAEVGGSASLCCEVSKLGVSVQWKKNKLPLRAGRKYEMKQDGCLLQLHIKDLKPEDIGSYSCHVGTAETAATVQVKAGHGFGDETGSRADETGGRAASSEGGCRHSSPLHLRG</sequence>